<keyword evidence="6" id="KW-1185">Reference proteome</keyword>
<dbReference type="PROSITE" id="PS51379">
    <property type="entry name" value="4FE4S_FER_2"/>
    <property type="match status" value="2"/>
</dbReference>
<name>H1DD26_9BACT</name>
<dbReference type="RefSeq" id="WP_009135158.1">
    <property type="nucleotide sequence ID" value="NZ_JH594596.1"/>
</dbReference>
<dbReference type="SUPFAM" id="SSF54862">
    <property type="entry name" value="4Fe-4S ferredoxins"/>
    <property type="match status" value="1"/>
</dbReference>
<dbReference type="PANTHER" id="PTHR43193:SF2">
    <property type="entry name" value="POLYFERREDOXIN PROTEIN FWDF"/>
    <property type="match status" value="1"/>
</dbReference>
<evidence type="ECO:0000256" key="2">
    <source>
        <dbReference type="ARBA" id="ARBA00023004"/>
    </source>
</evidence>
<dbReference type="Proteomes" id="UP000004892">
    <property type="component" value="Unassembled WGS sequence"/>
</dbReference>
<evidence type="ECO:0000256" key="3">
    <source>
        <dbReference type="ARBA" id="ARBA00023014"/>
    </source>
</evidence>
<dbReference type="InterPro" id="IPR017900">
    <property type="entry name" value="4Fe4S_Fe_S_CS"/>
</dbReference>
<protein>
    <recommendedName>
        <fullName evidence="4">4Fe-4S ferredoxin-type domain-containing protein</fullName>
    </recommendedName>
</protein>
<dbReference type="PATRIC" id="fig|742817.3.peg.3"/>
<dbReference type="EMBL" id="ADMC01000001">
    <property type="protein sequence ID" value="EHP51002.1"/>
    <property type="molecule type" value="Genomic_DNA"/>
</dbReference>
<evidence type="ECO:0000256" key="1">
    <source>
        <dbReference type="ARBA" id="ARBA00022723"/>
    </source>
</evidence>
<reference evidence="5 6" key="1">
    <citation type="submission" date="2012-01" db="EMBL/GenBank/DDBJ databases">
        <title>The Genome Sequence of Odoribacter laneus YIT 12061.</title>
        <authorList>
            <consortium name="The Broad Institute Genome Sequencing Platform"/>
            <person name="Earl A."/>
            <person name="Ward D."/>
            <person name="Feldgarden M."/>
            <person name="Gevers D."/>
            <person name="Morotomi M."/>
            <person name="Young S.K."/>
            <person name="Zeng Q."/>
            <person name="Gargeya S."/>
            <person name="Fitzgerald M."/>
            <person name="Haas B."/>
            <person name="Abouelleil A."/>
            <person name="Alvarado L."/>
            <person name="Arachchi H.M."/>
            <person name="Berlin A."/>
            <person name="Chapman S.B."/>
            <person name="Gearin G."/>
            <person name="Goldberg J."/>
            <person name="Griggs A."/>
            <person name="Gujja S."/>
            <person name="Hansen M."/>
            <person name="Heiman D."/>
            <person name="Howarth C."/>
            <person name="Larimer J."/>
            <person name="Lui A."/>
            <person name="MacDonald P.J.P."/>
            <person name="McCowen C."/>
            <person name="Montmayeur A."/>
            <person name="Murphy C."/>
            <person name="Neiman D."/>
            <person name="Pearson M."/>
            <person name="Priest M."/>
            <person name="Roberts A."/>
            <person name="Saif S."/>
            <person name="Shea T."/>
            <person name="Sisk P."/>
            <person name="Stolte C."/>
            <person name="Sykes S."/>
            <person name="Wortman J."/>
            <person name="Nusbaum C."/>
            <person name="Birren B."/>
        </authorList>
    </citation>
    <scope>NUCLEOTIDE SEQUENCE [LARGE SCALE GENOMIC DNA]</scope>
    <source>
        <strain evidence="5 6">YIT 12061</strain>
    </source>
</reference>
<evidence type="ECO:0000313" key="6">
    <source>
        <dbReference type="Proteomes" id="UP000004892"/>
    </source>
</evidence>
<dbReference type="InterPro" id="IPR007525">
    <property type="entry name" value="FrhB_FdhB_C"/>
</dbReference>
<dbReference type="Pfam" id="PF04432">
    <property type="entry name" value="FrhB_FdhB_C"/>
    <property type="match status" value="1"/>
</dbReference>
<evidence type="ECO:0000313" key="5">
    <source>
        <dbReference type="EMBL" id="EHP51002.1"/>
    </source>
</evidence>
<keyword evidence="2" id="KW-0408">Iron</keyword>
<accession>H1DD26</accession>
<keyword evidence="3" id="KW-0411">Iron-sulfur</keyword>
<dbReference type="STRING" id="742817.HMPREF9449_00004"/>
<dbReference type="GO" id="GO:0046872">
    <property type="term" value="F:metal ion binding"/>
    <property type="evidence" value="ECO:0007669"/>
    <property type="project" value="UniProtKB-KW"/>
</dbReference>
<dbReference type="AlphaFoldDB" id="H1DD26"/>
<feature type="domain" description="4Fe-4S ferredoxin-type" evidence="4">
    <location>
        <begin position="40"/>
        <end position="69"/>
    </location>
</feature>
<proteinExistence type="predicted"/>
<dbReference type="eggNOG" id="COG1143">
    <property type="taxonomic scope" value="Bacteria"/>
</dbReference>
<dbReference type="Pfam" id="PF13187">
    <property type="entry name" value="Fer4_9"/>
    <property type="match status" value="1"/>
</dbReference>
<dbReference type="Gene3D" id="3.30.70.20">
    <property type="match status" value="1"/>
</dbReference>
<feature type="domain" description="4Fe-4S ferredoxin-type" evidence="4">
    <location>
        <begin position="6"/>
        <end position="35"/>
    </location>
</feature>
<dbReference type="InterPro" id="IPR017896">
    <property type="entry name" value="4Fe4S_Fe-S-bd"/>
</dbReference>
<dbReference type="eggNOG" id="COG1035">
    <property type="taxonomic scope" value="Bacteria"/>
</dbReference>
<organism evidence="5 6">
    <name type="scientific">Odoribacter laneus YIT 12061</name>
    <dbReference type="NCBI Taxonomy" id="742817"/>
    <lineage>
        <taxon>Bacteria</taxon>
        <taxon>Pseudomonadati</taxon>
        <taxon>Bacteroidota</taxon>
        <taxon>Bacteroidia</taxon>
        <taxon>Bacteroidales</taxon>
        <taxon>Odoribacteraceae</taxon>
        <taxon>Odoribacter</taxon>
    </lineage>
</organism>
<dbReference type="GeneID" id="98067685"/>
<dbReference type="HOGENOM" id="CLU_037958_1_0_10"/>
<dbReference type="PROSITE" id="PS00198">
    <property type="entry name" value="4FE4S_FER_1"/>
    <property type="match status" value="1"/>
</dbReference>
<dbReference type="GO" id="GO:0051536">
    <property type="term" value="F:iron-sulfur cluster binding"/>
    <property type="evidence" value="ECO:0007669"/>
    <property type="project" value="UniProtKB-KW"/>
</dbReference>
<keyword evidence="1" id="KW-0479">Metal-binding</keyword>
<sequence>MKLINNVSLVLKDNCCGCSACYESCPTKAIQMIPDEEGFLYPLVNDNLCIHCGICLKKCDNSELFLSETSILYACWSKSEEIRKRSSSGGAFTALSKIIFAKKGIVCGVGFNAEYDEVLHKIAKDDVSLDDLRRSKFVQSNKYHIYSLIKDILLQNKYVLFTGTPCEVGGLRSYLGKDFKKLITCDLICGCVSSPKVYKIYIQYLRNKYHSSVKSVNFKDKRNGWREKSIAVEFENGKEYYNSILDDDYVVSFHSRYNIRPSCFCCRYRDLKRVADLTLGDFWAVEKYNSLYDDNKGTSFVMANSSKGNSLLLECKEIMNIFRMDVSIADYCAKYNWCMCKNPTSPEYFKRVKFYNDLERLPFNLLSKEHLGIIKEERKKRKLGTEK</sequence>
<dbReference type="PANTHER" id="PTHR43193">
    <property type="match status" value="1"/>
</dbReference>
<dbReference type="InterPro" id="IPR052977">
    <property type="entry name" value="Polyferredoxin-like_ET"/>
</dbReference>
<comment type="caution">
    <text evidence="5">The sequence shown here is derived from an EMBL/GenBank/DDBJ whole genome shotgun (WGS) entry which is preliminary data.</text>
</comment>
<gene>
    <name evidence="5" type="ORF">HMPREF9449_00004</name>
</gene>
<evidence type="ECO:0000259" key="4">
    <source>
        <dbReference type="PROSITE" id="PS51379"/>
    </source>
</evidence>